<evidence type="ECO:0000313" key="2">
    <source>
        <dbReference type="Proteomes" id="UP000284706"/>
    </source>
</evidence>
<dbReference type="InParanoid" id="A0A409W081"/>
<sequence>MQTFHYQVVPLHLFAAPRNEQMPQAPPKPRQFHGFNRAFRNHVMKEEVGEATVLVPRVVKRGRQGDKRAVKRAARRHTDL</sequence>
<dbReference type="Proteomes" id="UP000284706">
    <property type="component" value="Unassembled WGS sequence"/>
</dbReference>
<name>A0A409W081_9AGAR</name>
<evidence type="ECO:0000313" key="1">
    <source>
        <dbReference type="EMBL" id="PPQ71922.1"/>
    </source>
</evidence>
<accession>A0A409W081</accession>
<protein>
    <submittedName>
        <fullName evidence="1">Uncharacterized protein</fullName>
    </submittedName>
</protein>
<reference evidence="1 2" key="1">
    <citation type="journal article" date="2018" name="Evol. Lett.">
        <title>Horizontal gene cluster transfer increased hallucinogenic mushroom diversity.</title>
        <authorList>
            <person name="Reynolds H.T."/>
            <person name="Vijayakumar V."/>
            <person name="Gluck-Thaler E."/>
            <person name="Korotkin H.B."/>
            <person name="Matheny P.B."/>
            <person name="Slot J.C."/>
        </authorList>
    </citation>
    <scope>NUCLEOTIDE SEQUENCE [LARGE SCALE GENOMIC DNA]</scope>
    <source>
        <strain evidence="1 2">SRW20</strain>
    </source>
</reference>
<dbReference type="AlphaFoldDB" id="A0A409W081"/>
<keyword evidence="2" id="KW-1185">Reference proteome</keyword>
<dbReference type="EMBL" id="NHYE01005481">
    <property type="protein sequence ID" value="PPQ71922.1"/>
    <property type="molecule type" value="Genomic_DNA"/>
</dbReference>
<proteinExistence type="predicted"/>
<organism evidence="1 2">
    <name type="scientific">Gymnopilus dilepis</name>
    <dbReference type="NCBI Taxonomy" id="231916"/>
    <lineage>
        <taxon>Eukaryota</taxon>
        <taxon>Fungi</taxon>
        <taxon>Dikarya</taxon>
        <taxon>Basidiomycota</taxon>
        <taxon>Agaricomycotina</taxon>
        <taxon>Agaricomycetes</taxon>
        <taxon>Agaricomycetidae</taxon>
        <taxon>Agaricales</taxon>
        <taxon>Agaricineae</taxon>
        <taxon>Hymenogastraceae</taxon>
        <taxon>Gymnopilus</taxon>
    </lineage>
</organism>
<comment type="caution">
    <text evidence="1">The sequence shown here is derived from an EMBL/GenBank/DDBJ whole genome shotgun (WGS) entry which is preliminary data.</text>
</comment>
<gene>
    <name evidence="1" type="ORF">CVT26_007184</name>
</gene>